<dbReference type="SUPFAM" id="SSF55486">
    <property type="entry name" value="Metalloproteases ('zincins'), catalytic domain"/>
    <property type="match status" value="1"/>
</dbReference>
<proteinExistence type="inferred from homology"/>
<evidence type="ECO:0000256" key="7">
    <source>
        <dbReference type="ARBA" id="ARBA00023049"/>
    </source>
</evidence>
<evidence type="ECO:0000256" key="1">
    <source>
        <dbReference type="ARBA" id="ARBA00001947"/>
    </source>
</evidence>
<dbReference type="Pfam" id="PF01431">
    <property type="entry name" value="Peptidase_M13"/>
    <property type="match status" value="1"/>
</dbReference>
<gene>
    <name evidence="10" type="ORF">FK178_13710</name>
</gene>
<dbReference type="InterPro" id="IPR024079">
    <property type="entry name" value="MetalloPept_cat_dom_sf"/>
</dbReference>
<dbReference type="InterPro" id="IPR042089">
    <property type="entry name" value="Peptidase_M13_dom_2"/>
</dbReference>
<comment type="similarity">
    <text evidence="2">Belongs to the peptidase M13 family.</text>
</comment>
<accession>A0A5B8YLW7</accession>
<keyword evidence="11" id="KW-1185">Reference proteome</keyword>
<dbReference type="RefSeq" id="WP_146836389.1">
    <property type="nucleotide sequence ID" value="NZ_CP042476.1"/>
</dbReference>
<keyword evidence="3" id="KW-0645">Protease</keyword>
<keyword evidence="5" id="KW-0378">Hydrolase</keyword>
<dbReference type="GO" id="GO:0046872">
    <property type="term" value="F:metal ion binding"/>
    <property type="evidence" value="ECO:0007669"/>
    <property type="project" value="UniProtKB-KW"/>
</dbReference>
<evidence type="ECO:0000256" key="4">
    <source>
        <dbReference type="ARBA" id="ARBA00022723"/>
    </source>
</evidence>
<dbReference type="PROSITE" id="PS51885">
    <property type="entry name" value="NEPRILYSIN"/>
    <property type="match status" value="1"/>
</dbReference>
<keyword evidence="6" id="KW-0862">Zinc</keyword>
<evidence type="ECO:0000259" key="9">
    <source>
        <dbReference type="Pfam" id="PF05649"/>
    </source>
</evidence>
<organism evidence="10 11">
    <name type="scientific">Antarcticibacterium arcticum</name>
    <dbReference type="NCBI Taxonomy" id="2585771"/>
    <lineage>
        <taxon>Bacteria</taxon>
        <taxon>Pseudomonadati</taxon>
        <taxon>Bacteroidota</taxon>
        <taxon>Flavobacteriia</taxon>
        <taxon>Flavobacteriales</taxon>
        <taxon>Flavobacteriaceae</taxon>
        <taxon>Antarcticibacterium</taxon>
    </lineage>
</organism>
<dbReference type="Pfam" id="PF05649">
    <property type="entry name" value="Peptidase_M13_N"/>
    <property type="match status" value="1"/>
</dbReference>
<dbReference type="Gene3D" id="1.10.1380.10">
    <property type="entry name" value="Neutral endopeptidase , domain2"/>
    <property type="match status" value="1"/>
</dbReference>
<dbReference type="PROSITE" id="PS51257">
    <property type="entry name" value="PROKAR_LIPOPROTEIN"/>
    <property type="match status" value="1"/>
</dbReference>
<keyword evidence="4" id="KW-0479">Metal-binding</keyword>
<dbReference type="AlphaFoldDB" id="A0A5B8YLW7"/>
<dbReference type="KEGG" id="anp:FK178_13710"/>
<dbReference type="PRINTS" id="PR00786">
    <property type="entry name" value="NEPRILYSIN"/>
</dbReference>
<feature type="domain" description="Peptidase M13 N-terminal" evidence="9">
    <location>
        <begin position="48"/>
        <end position="428"/>
    </location>
</feature>
<evidence type="ECO:0000256" key="3">
    <source>
        <dbReference type="ARBA" id="ARBA00022670"/>
    </source>
</evidence>
<dbReference type="CDD" id="cd08662">
    <property type="entry name" value="M13"/>
    <property type="match status" value="1"/>
</dbReference>
<protein>
    <submittedName>
        <fullName evidence="10">M13 family metallopeptidase</fullName>
    </submittedName>
</protein>
<evidence type="ECO:0000313" key="10">
    <source>
        <dbReference type="EMBL" id="QED38705.1"/>
    </source>
</evidence>
<keyword evidence="7" id="KW-0482">Metalloprotease</keyword>
<dbReference type="InterPro" id="IPR008753">
    <property type="entry name" value="Peptidase_M13_N"/>
</dbReference>
<dbReference type="EMBL" id="CP042476">
    <property type="protein sequence ID" value="QED38705.1"/>
    <property type="molecule type" value="Genomic_DNA"/>
</dbReference>
<evidence type="ECO:0000256" key="6">
    <source>
        <dbReference type="ARBA" id="ARBA00022833"/>
    </source>
</evidence>
<sequence length="690" mass="77807">MKKITNAMILSFIGAAVVTGCNNDDKKVVVKEEPRGINLAYMDTTVSPKDDFFRYVNGKWVDSTEIPGDQTTWGSFNELRKNTDSSALALLEKASKDKNLDASSDQAKAVYLYQSIMDTVARNQKGVEPLKPYLEKIEAITSKEDLQKYLTEMQQYGGAGFFGFTVRSDAKDSNANAAYLYPSGLGLPDRDYYVGEDADSKDIREKYKTHITRMLQYLGDSQEVAAKNAETILAFETSLARPQLDKVERRDARKTYNPMSVEQLQSQVKAINWKNFFNEIGAANVDTVIVAQPKYMQALQTTFAGNNVADWKTYLRWNLFNDASSMLSIEIEKANWEFYSKTLQGAKEQRPMKERALATVNGSLGEALGKLYVEENFPPEAKEKAQEMIANIIKAFEVRINNLTWMSDSTKVKAIEKLGTTVVKVGYPDEWKDYSELEISKPGDKDGSFFQNMLNASKWRVKETMAKLGNPVDKTEWFMPPQTVNAYYNPSYNEIVFPAAILQPPFYDYKADAAVNYGGIGAVIGHEISHGFDDSGSRFDSQGNLNNWWTEDDLKQFEGLGGALADQYSAIEVLDSVYINGKFTLGENIGDLGGVNAAYDGLQIHLKEHGNPGKIDGFTPEQRFFMSWATVWRTKMRDEALRNRIKTDPHSPGMYRAFVPLQNIDAFYKAFDIKEGDKMYVAPENRVLIW</sequence>
<dbReference type="Proteomes" id="UP000321954">
    <property type="component" value="Chromosome"/>
</dbReference>
<comment type="cofactor">
    <cofactor evidence="1">
        <name>Zn(2+)</name>
        <dbReference type="ChEBI" id="CHEBI:29105"/>
    </cofactor>
</comment>
<dbReference type="PANTHER" id="PTHR11733">
    <property type="entry name" value="ZINC METALLOPROTEASE FAMILY M13 NEPRILYSIN-RELATED"/>
    <property type="match status" value="1"/>
</dbReference>
<evidence type="ECO:0000259" key="8">
    <source>
        <dbReference type="Pfam" id="PF01431"/>
    </source>
</evidence>
<dbReference type="InterPro" id="IPR018497">
    <property type="entry name" value="Peptidase_M13_C"/>
</dbReference>
<dbReference type="Gene3D" id="3.40.390.10">
    <property type="entry name" value="Collagenase (Catalytic Domain)"/>
    <property type="match status" value="1"/>
</dbReference>
<name>A0A5B8YLW7_9FLAO</name>
<dbReference type="GO" id="GO:0005886">
    <property type="term" value="C:plasma membrane"/>
    <property type="evidence" value="ECO:0007669"/>
    <property type="project" value="TreeGrafter"/>
</dbReference>
<dbReference type="OrthoDB" id="9775677at2"/>
<dbReference type="GO" id="GO:0016485">
    <property type="term" value="P:protein processing"/>
    <property type="evidence" value="ECO:0007669"/>
    <property type="project" value="TreeGrafter"/>
</dbReference>
<dbReference type="GO" id="GO:0004222">
    <property type="term" value="F:metalloendopeptidase activity"/>
    <property type="evidence" value="ECO:0007669"/>
    <property type="project" value="InterPro"/>
</dbReference>
<reference evidence="10 11" key="1">
    <citation type="submission" date="2019-08" db="EMBL/GenBank/DDBJ databases">
        <title>Antarcticibacterium arcticum sp. nov., a bacterium isolated from marine sediment of the Canadian Beaufort Sea.</title>
        <authorList>
            <person name="Lee Y.M."/>
            <person name="Baek K."/>
            <person name="Lee D.-H."/>
            <person name="Shin S.C."/>
            <person name="Jin Y.K."/>
            <person name="Park Y."/>
        </authorList>
    </citation>
    <scope>NUCLEOTIDE SEQUENCE [LARGE SCALE GENOMIC DNA]</scope>
    <source>
        <strain evidence="10 11">PAMC 28998</strain>
    </source>
</reference>
<feature type="domain" description="Peptidase M13 C-terminal" evidence="8">
    <location>
        <begin position="485"/>
        <end position="687"/>
    </location>
</feature>
<evidence type="ECO:0000313" key="11">
    <source>
        <dbReference type="Proteomes" id="UP000321954"/>
    </source>
</evidence>
<evidence type="ECO:0000256" key="5">
    <source>
        <dbReference type="ARBA" id="ARBA00022801"/>
    </source>
</evidence>
<dbReference type="InterPro" id="IPR000718">
    <property type="entry name" value="Peptidase_M13"/>
</dbReference>
<evidence type="ECO:0000256" key="2">
    <source>
        <dbReference type="ARBA" id="ARBA00007357"/>
    </source>
</evidence>
<dbReference type="PANTHER" id="PTHR11733:SF167">
    <property type="entry name" value="FI17812P1-RELATED"/>
    <property type="match status" value="1"/>
</dbReference>